<evidence type="ECO:0000256" key="1">
    <source>
        <dbReference type="SAM" id="MobiDB-lite"/>
    </source>
</evidence>
<keyword evidence="3" id="KW-1185">Reference proteome</keyword>
<accession>A0A4Z2GZJ3</accession>
<gene>
    <name evidence="2" type="ORF">EYF80_031084</name>
</gene>
<dbReference type="EMBL" id="SRLO01000373">
    <property type="protein sequence ID" value="TNN58670.1"/>
    <property type="molecule type" value="Genomic_DNA"/>
</dbReference>
<name>A0A4Z2GZJ3_9TELE</name>
<comment type="caution">
    <text evidence="2">The sequence shown here is derived from an EMBL/GenBank/DDBJ whole genome shotgun (WGS) entry which is preliminary data.</text>
</comment>
<evidence type="ECO:0000313" key="3">
    <source>
        <dbReference type="Proteomes" id="UP000314294"/>
    </source>
</evidence>
<sequence>MWLSLGRAGMEGKVTGGRAGEGKERGFLFRNKPTVCSHVMFLSFAIAIVKHTAAALADEPDKVDLKQTNKARPLDGGTKKELS</sequence>
<dbReference type="Proteomes" id="UP000314294">
    <property type="component" value="Unassembled WGS sequence"/>
</dbReference>
<protein>
    <submittedName>
        <fullName evidence="2">Uncharacterized protein</fullName>
    </submittedName>
</protein>
<organism evidence="2 3">
    <name type="scientific">Liparis tanakae</name>
    <name type="common">Tanaka's snailfish</name>
    <dbReference type="NCBI Taxonomy" id="230148"/>
    <lineage>
        <taxon>Eukaryota</taxon>
        <taxon>Metazoa</taxon>
        <taxon>Chordata</taxon>
        <taxon>Craniata</taxon>
        <taxon>Vertebrata</taxon>
        <taxon>Euteleostomi</taxon>
        <taxon>Actinopterygii</taxon>
        <taxon>Neopterygii</taxon>
        <taxon>Teleostei</taxon>
        <taxon>Neoteleostei</taxon>
        <taxon>Acanthomorphata</taxon>
        <taxon>Eupercaria</taxon>
        <taxon>Perciformes</taxon>
        <taxon>Cottioidei</taxon>
        <taxon>Cottales</taxon>
        <taxon>Liparidae</taxon>
        <taxon>Liparis</taxon>
    </lineage>
</organism>
<dbReference type="AlphaFoldDB" id="A0A4Z2GZJ3"/>
<feature type="region of interest" description="Disordered" evidence="1">
    <location>
        <begin position="59"/>
        <end position="83"/>
    </location>
</feature>
<reference evidence="2 3" key="1">
    <citation type="submission" date="2019-03" db="EMBL/GenBank/DDBJ databases">
        <title>First draft genome of Liparis tanakae, snailfish: a comprehensive survey of snailfish specific genes.</title>
        <authorList>
            <person name="Kim W."/>
            <person name="Song I."/>
            <person name="Jeong J.-H."/>
            <person name="Kim D."/>
            <person name="Kim S."/>
            <person name="Ryu S."/>
            <person name="Song J.Y."/>
            <person name="Lee S.K."/>
        </authorList>
    </citation>
    <scope>NUCLEOTIDE SEQUENCE [LARGE SCALE GENOMIC DNA]</scope>
    <source>
        <tissue evidence="2">Muscle</tissue>
    </source>
</reference>
<proteinExistence type="predicted"/>
<feature type="region of interest" description="Disordered" evidence="1">
    <location>
        <begin position="1"/>
        <end position="23"/>
    </location>
</feature>
<evidence type="ECO:0000313" key="2">
    <source>
        <dbReference type="EMBL" id="TNN58670.1"/>
    </source>
</evidence>